<dbReference type="InterPro" id="IPR006860">
    <property type="entry name" value="FecR"/>
</dbReference>
<dbReference type="PANTHER" id="PTHR30273:SF2">
    <property type="entry name" value="PROTEIN FECR"/>
    <property type="match status" value="1"/>
</dbReference>
<dbReference type="AlphaFoldDB" id="A0AA41ZAC3"/>
<dbReference type="RefSeq" id="WP_265270754.1">
    <property type="nucleotide sequence ID" value="NZ_JANFAV010000017.1"/>
</dbReference>
<name>A0AA41ZAC3_9SPHN</name>
<dbReference type="Proteomes" id="UP001165565">
    <property type="component" value="Unassembled WGS sequence"/>
</dbReference>
<dbReference type="InterPro" id="IPR032623">
    <property type="entry name" value="FecR_N"/>
</dbReference>
<dbReference type="Pfam" id="PF16220">
    <property type="entry name" value="DUF4880"/>
    <property type="match status" value="1"/>
</dbReference>
<feature type="domain" description="FecR N-terminal" evidence="3">
    <location>
        <begin position="16"/>
        <end position="57"/>
    </location>
</feature>
<comment type="caution">
    <text evidence="4">The sequence shown here is derived from an EMBL/GenBank/DDBJ whole genome shotgun (WGS) entry which is preliminary data.</text>
</comment>
<dbReference type="PANTHER" id="PTHR30273">
    <property type="entry name" value="PERIPLASMIC SIGNAL SENSOR AND SIGMA FACTOR ACTIVATOR FECR-RELATED"/>
    <property type="match status" value="1"/>
</dbReference>
<keyword evidence="1" id="KW-0812">Transmembrane</keyword>
<dbReference type="EMBL" id="JANFAV010000017">
    <property type="protein sequence ID" value="MCW6536925.1"/>
    <property type="molecule type" value="Genomic_DNA"/>
</dbReference>
<dbReference type="PIRSF" id="PIRSF018266">
    <property type="entry name" value="FecR"/>
    <property type="match status" value="1"/>
</dbReference>
<dbReference type="GO" id="GO:0016989">
    <property type="term" value="F:sigma factor antagonist activity"/>
    <property type="evidence" value="ECO:0007669"/>
    <property type="project" value="TreeGrafter"/>
</dbReference>
<evidence type="ECO:0000259" key="2">
    <source>
        <dbReference type="Pfam" id="PF04773"/>
    </source>
</evidence>
<accession>A0AA41ZAC3</accession>
<reference evidence="4" key="1">
    <citation type="submission" date="2022-06" db="EMBL/GenBank/DDBJ databases">
        <title>Sphingomonas sp. nov. isolated from rhizosphere soil of tomato.</title>
        <authorList>
            <person name="Dong H."/>
            <person name="Gao R."/>
        </authorList>
    </citation>
    <scope>NUCLEOTIDE SEQUENCE</scope>
    <source>
        <strain evidence="4">MMSM24</strain>
    </source>
</reference>
<organism evidence="4 5">
    <name type="scientific">Sphingomonas lycopersici</name>
    <dbReference type="NCBI Taxonomy" id="2951807"/>
    <lineage>
        <taxon>Bacteria</taxon>
        <taxon>Pseudomonadati</taxon>
        <taxon>Pseudomonadota</taxon>
        <taxon>Alphaproteobacteria</taxon>
        <taxon>Sphingomonadales</taxon>
        <taxon>Sphingomonadaceae</taxon>
        <taxon>Sphingomonas</taxon>
    </lineage>
</organism>
<evidence type="ECO:0000313" key="5">
    <source>
        <dbReference type="Proteomes" id="UP001165565"/>
    </source>
</evidence>
<dbReference type="InterPro" id="IPR012373">
    <property type="entry name" value="Ferrdict_sens_TM"/>
</dbReference>
<gene>
    <name evidence="4" type="ORF">NEE01_19275</name>
</gene>
<keyword evidence="1" id="KW-1133">Transmembrane helix</keyword>
<protein>
    <submittedName>
        <fullName evidence="4">FecR domain-containing protein</fullName>
    </submittedName>
</protein>
<feature type="transmembrane region" description="Helical" evidence="1">
    <location>
        <begin position="84"/>
        <end position="103"/>
    </location>
</feature>
<evidence type="ECO:0000259" key="3">
    <source>
        <dbReference type="Pfam" id="PF16220"/>
    </source>
</evidence>
<sequence length="342" mass="37764">MAEHDRNPFAQDQLKREAADWFLKMQEPDAEQRHRPAFDQWLARGAMHRAAYNRIANLYLTSENVDWINLPPAQPVRGTMRRTTFAIIGLAMLVSFLVWKLMFSPMGTSGPELAASPAPGRDMVAAQLVTRLGEIRAVRLADGSRLTLDTDTLVTVDFRKAMRMLRVEHGRARFDVAHEPRPFIVDAGESEVVAHGTTFDVSVLERDTVHVHLLRGSVEVRRSELASGRRGPALAWLRPGEGVSIADRDPAAVPVKPVREAVADWPSGSVDFKAATLGDVVRMANRYSATKIRLGDRQMAAIPVSGVFRVTDADKLATSLALLLNLQLARKPGEVVLMIPGK</sequence>
<keyword evidence="5" id="KW-1185">Reference proteome</keyword>
<evidence type="ECO:0000313" key="4">
    <source>
        <dbReference type="EMBL" id="MCW6536925.1"/>
    </source>
</evidence>
<keyword evidence="1" id="KW-0472">Membrane</keyword>
<evidence type="ECO:0000256" key="1">
    <source>
        <dbReference type="SAM" id="Phobius"/>
    </source>
</evidence>
<feature type="domain" description="FecR protein" evidence="2">
    <location>
        <begin position="127"/>
        <end position="219"/>
    </location>
</feature>
<dbReference type="Pfam" id="PF04773">
    <property type="entry name" value="FecR"/>
    <property type="match status" value="1"/>
</dbReference>
<proteinExistence type="predicted"/>
<dbReference type="Gene3D" id="2.60.120.1440">
    <property type="match status" value="1"/>
</dbReference>